<dbReference type="EMBL" id="GBRH01243583">
    <property type="protein sequence ID" value="JAD54312.1"/>
    <property type="molecule type" value="Transcribed_RNA"/>
</dbReference>
<accession>A0A0A9B4Q0</accession>
<name>A0A0A9B4Q0_ARUDO</name>
<evidence type="ECO:0000313" key="1">
    <source>
        <dbReference type="EMBL" id="JAD54312.1"/>
    </source>
</evidence>
<dbReference type="AlphaFoldDB" id="A0A0A9B4Q0"/>
<reference evidence="1" key="2">
    <citation type="journal article" date="2015" name="Data Brief">
        <title>Shoot transcriptome of the giant reed, Arundo donax.</title>
        <authorList>
            <person name="Barrero R.A."/>
            <person name="Guerrero F.D."/>
            <person name="Moolhuijzen P."/>
            <person name="Goolsby J.A."/>
            <person name="Tidwell J."/>
            <person name="Bellgard S.E."/>
            <person name="Bellgard M.I."/>
        </authorList>
    </citation>
    <scope>NUCLEOTIDE SEQUENCE</scope>
    <source>
        <tissue evidence="1">Shoot tissue taken approximately 20 cm above the soil surface</tissue>
    </source>
</reference>
<organism evidence="1">
    <name type="scientific">Arundo donax</name>
    <name type="common">Giant reed</name>
    <name type="synonym">Donax arundinaceus</name>
    <dbReference type="NCBI Taxonomy" id="35708"/>
    <lineage>
        <taxon>Eukaryota</taxon>
        <taxon>Viridiplantae</taxon>
        <taxon>Streptophyta</taxon>
        <taxon>Embryophyta</taxon>
        <taxon>Tracheophyta</taxon>
        <taxon>Spermatophyta</taxon>
        <taxon>Magnoliopsida</taxon>
        <taxon>Liliopsida</taxon>
        <taxon>Poales</taxon>
        <taxon>Poaceae</taxon>
        <taxon>PACMAD clade</taxon>
        <taxon>Arundinoideae</taxon>
        <taxon>Arundineae</taxon>
        <taxon>Arundo</taxon>
    </lineage>
</organism>
<sequence length="37" mass="4460">MHLRKHLLDNTYQTYQGVLGNTTTSKLYQNYTRQFPQ</sequence>
<proteinExistence type="predicted"/>
<reference evidence="1" key="1">
    <citation type="submission" date="2014-09" db="EMBL/GenBank/DDBJ databases">
        <authorList>
            <person name="Magalhaes I.L.F."/>
            <person name="Oliveira U."/>
            <person name="Santos F.R."/>
            <person name="Vidigal T.H.D.A."/>
            <person name="Brescovit A.D."/>
            <person name="Santos A.J."/>
        </authorList>
    </citation>
    <scope>NUCLEOTIDE SEQUENCE</scope>
    <source>
        <tissue evidence="1">Shoot tissue taken approximately 20 cm above the soil surface</tissue>
    </source>
</reference>
<protein>
    <submittedName>
        <fullName evidence="1">Uncharacterized protein</fullName>
    </submittedName>
</protein>